<evidence type="ECO:0000256" key="1">
    <source>
        <dbReference type="SAM" id="Phobius"/>
    </source>
</evidence>
<accession>A0A4Q1C468</accession>
<dbReference type="AlphaFoldDB" id="A0A4Q1C468"/>
<name>A0A4Q1C468_9BACT</name>
<evidence type="ECO:0000313" key="2">
    <source>
        <dbReference type="EMBL" id="RXK53172.1"/>
    </source>
</evidence>
<sequence length="238" mass="26148">MTASAATPPPKENLLLNLACNVAAPAIILSKLTEQLGARNALITALAFPLAYGAYDLVRRRTFNFLSALGFTSTLATGGLGLLKLEPFWFAVKEAVVPTLIGLTVLVSQWTKRPLVRTMMFNDQVINVPRVEAALDERNQRPAFLSLLKTSSWLLAGSFALSAVLNFVLARIIITAMPETAEFNAQLGRLTWLSYIVIMVPSMVIMIYALWRLIKGLESLSGLTLDEILHQQPPPEKK</sequence>
<reference evidence="2 3" key="1">
    <citation type="submission" date="2019-01" db="EMBL/GenBank/DDBJ databases">
        <title>Lacunisphaera sp. strain TWA-58.</title>
        <authorList>
            <person name="Chen W.-M."/>
        </authorList>
    </citation>
    <scope>NUCLEOTIDE SEQUENCE [LARGE SCALE GENOMIC DNA]</scope>
    <source>
        <strain evidence="2 3">TWA-58</strain>
    </source>
</reference>
<protein>
    <submittedName>
        <fullName evidence="2">MFS transporter</fullName>
    </submittedName>
</protein>
<dbReference type="Proteomes" id="UP000290218">
    <property type="component" value="Unassembled WGS sequence"/>
</dbReference>
<dbReference type="RefSeq" id="WP_129048760.1">
    <property type="nucleotide sequence ID" value="NZ_SDHX01000002.1"/>
</dbReference>
<dbReference type="EMBL" id="SDHX01000002">
    <property type="protein sequence ID" value="RXK53172.1"/>
    <property type="molecule type" value="Genomic_DNA"/>
</dbReference>
<feature type="transmembrane region" description="Helical" evidence="1">
    <location>
        <begin position="65"/>
        <end position="83"/>
    </location>
</feature>
<proteinExistence type="predicted"/>
<keyword evidence="1" id="KW-0812">Transmembrane</keyword>
<feature type="transmembrane region" description="Helical" evidence="1">
    <location>
        <begin position="192"/>
        <end position="211"/>
    </location>
</feature>
<feature type="transmembrane region" description="Helical" evidence="1">
    <location>
        <begin position="95"/>
        <end position="111"/>
    </location>
</feature>
<dbReference type="NCBIfam" id="NF041646">
    <property type="entry name" value="VC0807_fam"/>
    <property type="match status" value="1"/>
</dbReference>
<dbReference type="OrthoDB" id="188353at2"/>
<feature type="transmembrane region" description="Helical" evidence="1">
    <location>
        <begin position="153"/>
        <end position="172"/>
    </location>
</feature>
<comment type="caution">
    <text evidence="2">The sequence shown here is derived from an EMBL/GenBank/DDBJ whole genome shotgun (WGS) entry which is preliminary data.</text>
</comment>
<keyword evidence="1" id="KW-1133">Transmembrane helix</keyword>
<organism evidence="2 3">
    <name type="scientific">Oleiharenicola lentus</name>
    <dbReference type="NCBI Taxonomy" id="2508720"/>
    <lineage>
        <taxon>Bacteria</taxon>
        <taxon>Pseudomonadati</taxon>
        <taxon>Verrucomicrobiota</taxon>
        <taxon>Opitutia</taxon>
        <taxon>Opitutales</taxon>
        <taxon>Opitutaceae</taxon>
        <taxon>Oleiharenicola</taxon>
    </lineage>
</organism>
<keyword evidence="3" id="KW-1185">Reference proteome</keyword>
<evidence type="ECO:0000313" key="3">
    <source>
        <dbReference type="Proteomes" id="UP000290218"/>
    </source>
</evidence>
<keyword evidence="1" id="KW-0472">Membrane</keyword>
<gene>
    <name evidence="2" type="ORF">ESB00_15820</name>
</gene>
<feature type="transmembrane region" description="Helical" evidence="1">
    <location>
        <begin position="41"/>
        <end position="58"/>
    </location>
</feature>